<dbReference type="Proteomes" id="UP000001307">
    <property type="component" value="Unassembled WGS sequence"/>
</dbReference>
<dbReference type="InParanoid" id="E4Y1P5"/>
<feature type="region of interest" description="Disordered" evidence="1">
    <location>
        <begin position="1"/>
        <end position="244"/>
    </location>
</feature>
<accession>E4Y1P5</accession>
<reference evidence="2 3" key="1">
    <citation type="journal article" date="2010" name="Science">
        <title>Plasticity of animal genome architecture unmasked by rapid evolution of a pelagic tunicate.</title>
        <authorList>
            <person name="Denoeud F."/>
            <person name="Henriet S."/>
            <person name="Mungpakdee S."/>
            <person name="Aury J.M."/>
            <person name="Da Silva C."/>
            <person name="Brinkmann H."/>
            <person name="Mikhaleva J."/>
            <person name="Olsen L.C."/>
            <person name="Jubin C."/>
            <person name="Canestro C."/>
            <person name="Bouquet J.M."/>
            <person name="Danks G."/>
            <person name="Poulain J."/>
            <person name="Campsteijn C."/>
            <person name="Adamski M."/>
            <person name="Cross I."/>
            <person name="Yadetie F."/>
            <person name="Muffato M."/>
            <person name="Louis A."/>
            <person name="Butcher S."/>
            <person name="Tsagkogeorga G."/>
            <person name="Konrad A."/>
            <person name="Singh S."/>
            <person name="Jensen M.F."/>
            <person name="Cong E.H."/>
            <person name="Eikeseth-Otteraa H."/>
            <person name="Noel B."/>
            <person name="Anthouard V."/>
            <person name="Porcel B.M."/>
            <person name="Kachouri-Lafond R."/>
            <person name="Nishino A."/>
            <person name="Ugolini M."/>
            <person name="Chourrout P."/>
            <person name="Nishida H."/>
            <person name="Aasland R."/>
            <person name="Huzurbazar S."/>
            <person name="Westhof E."/>
            <person name="Delsuc F."/>
            <person name="Lehrach H."/>
            <person name="Reinhardt R."/>
            <person name="Weissenbach J."/>
            <person name="Roy S.W."/>
            <person name="Artiguenave F."/>
            <person name="Postlethwait J.H."/>
            <person name="Manak J.R."/>
            <person name="Thompson E.M."/>
            <person name="Jaillon O."/>
            <person name="Du Pasquier L."/>
            <person name="Boudinot P."/>
            <person name="Liberles D.A."/>
            <person name="Volff J.N."/>
            <person name="Philippe H."/>
            <person name="Lenhard B."/>
            <person name="Roest Crollius H."/>
            <person name="Wincker P."/>
            <person name="Chourrout D."/>
        </authorList>
    </citation>
    <scope>NUCLEOTIDE SEQUENCE [LARGE SCALE GENOMIC DNA]</scope>
</reference>
<organism evidence="2 3">
    <name type="scientific">Oikopleura dioica</name>
    <name type="common">Tunicate</name>
    <dbReference type="NCBI Taxonomy" id="34765"/>
    <lineage>
        <taxon>Eukaryota</taxon>
        <taxon>Metazoa</taxon>
        <taxon>Chordata</taxon>
        <taxon>Tunicata</taxon>
        <taxon>Appendicularia</taxon>
        <taxon>Copelata</taxon>
        <taxon>Oikopleuridae</taxon>
        <taxon>Oikopleura</taxon>
    </lineage>
</organism>
<name>E4Y1P5_OIKDI</name>
<feature type="compositionally biased region" description="Low complexity" evidence="1">
    <location>
        <begin position="14"/>
        <end position="27"/>
    </location>
</feature>
<feature type="compositionally biased region" description="Basic and acidic residues" evidence="1">
    <location>
        <begin position="167"/>
        <end position="182"/>
    </location>
</feature>
<keyword evidence="3" id="KW-1185">Reference proteome</keyword>
<proteinExistence type="predicted"/>
<feature type="compositionally biased region" description="Pro residues" evidence="1">
    <location>
        <begin position="65"/>
        <end position="82"/>
    </location>
</feature>
<evidence type="ECO:0000313" key="2">
    <source>
        <dbReference type="EMBL" id="CBY15789.1"/>
    </source>
</evidence>
<feature type="compositionally biased region" description="Polar residues" evidence="1">
    <location>
        <begin position="83"/>
        <end position="100"/>
    </location>
</feature>
<evidence type="ECO:0000256" key="1">
    <source>
        <dbReference type="SAM" id="MobiDB-lite"/>
    </source>
</evidence>
<evidence type="ECO:0000313" key="3">
    <source>
        <dbReference type="Proteomes" id="UP000001307"/>
    </source>
</evidence>
<sequence>MTHYDQRNNQSHTSAASFQASIASQASKSPPRPPKNTRAPLPPQTASLSSFSQKSQASKSQPQSPIKPMPRSPKSKPAPQPPTQVQSFHRPQWSDENPSSPGKPGMASTMRQTAPVPDKNESPIKSSVESSAWDKTESEQPHQQQAKGMRPYVDVVKSSDVFTSNDVNDHNDVATISEKTEPSTDWDDEESFGGNIQSKAQKIENKLSGRSSPPAGGVDVTGAERTQMILEELDSDDDDISTEN</sequence>
<feature type="compositionally biased region" description="Low complexity" evidence="1">
    <location>
        <begin position="47"/>
        <end position="64"/>
    </location>
</feature>
<protein>
    <submittedName>
        <fullName evidence="2">Uncharacterized protein</fullName>
    </submittedName>
</protein>
<dbReference type="EMBL" id="FN653666">
    <property type="protein sequence ID" value="CBY15789.1"/>
    <property type="molecule type" value="Genomic_DNA"/>
</dbReference>
<dbReference type="AlphaFoldDB" id="E4Y1P5"/>
<feature type="compositionally biased region" description="Acidic residues" evidence="1">
    <location>
        <begin position="231"/>
        <end position="244"/>
    </location>
</feature>
<gene>
    <name evidence="2" type="ORF">GSOID_T00014105001</name>
</gene>